<comment type="caution">
    <text evidence="2">The sequence shown here is derived from an EMBL/GenBank/DDBJ whole genome shotgun (WGS) entry which is preliminary data.</text>
</comment>
<evidence type="ECO:0000313" key="2">
    <source>
        <dbReference type="EMBL" id="GAA4137559.1"/>
    </source>
</evidence>
<name>A0ABP7YKE4_9ACTN</name>
<dbReference type="RefSeq" id="WP_378268881.1">
    <property type="nucleotide sequence ID" value="NZ_JBHTFR010000001.1"/>
</dbReference>
<accession>A0ABP7YKE4</accession>
<sequence length="90" mass="9795">MNGIVRSNPSTTSSGNSPRPANFPTDDAVVKLLWPAIVNIEDKRARQRTARTHQDGARTGHPGRLIEGTKTYGWAEALNKLAAAYPGRIQ</sequence>
<dbReference type="EMBL" id="BAABDO010000024">
    <property type="protein sequence ID" value="GAA4137559.1"/>
    <property type="molecule type" value="Genomic_DNA"/>
</dbReference>
<reference evidence="3" key="1">
    <citation type="journal article" date="2019" name="Int. J. Syst. Evol. Microbiol.">
        <title>The Global Catalogue of Microorganisms (GCM) 10K type strain sequencing project: providing services to taxonomists for standard genome sequencing and annotation.</title>
        <authorList>
            <consortium name="The Broad Institute Genomics Platform"/>
            <consortium name="The Broad Institute Genome Sequencing Center for Infectious Disease"/>
            <person name="Wu L."/>
            <person name="Ma J."/>
        </authorList>
    </citation>
    <scope>NUCLEOTIDE SEQUENCE [LARGE SCALE GENOMIC DNA]</scope>
    <source>
        <strain evidence="3">JCM 17316</strain>
    </source>
</reference>
<evidence type="ECO:0000256" key="1">
    <source>
        <dbReference type="SAM" id="MobiDB-lite"/>
    </source>
</evidence>
<dbReference type="Proteomes" id="UP001500266">
    <property type="component" value="Unassembled WGS sequence"/>
</dbReference>
<organism evidence="2 3">
    <name type="scientific">Actinomadura keratinilytica</name>
    <dbReference type="NCBI Taxonomy" id="547461"/>
    <lineage>
        <taxon>Bacteria</taxon>
        <taxon>Bacillati</taxon>
        <taxon>Actinomycetota</taxon>
        <taxon>Actinomycetes</taxon>
        <taxon>Streptosporangiales</taxon>
        <taxon>Thermomonosporaceae</taxon>
        <taxon>Actinomadura</taxon>
    </lineage>
</organism>
<feature type="compositionally biased region" description="Low complexity" evidence="1">
    <location>
        <begin position="1"/>
        <end position="19"/>
    </location>
</feature>
<feature type="region of interest" description="Disordered" evidence="1">
    <location>
        <begin position="45"/>
        <end position="64"/>
    </location>
</feature>
<gene>
    <name evidence="2" type="ORF">GCM10022416_22160</name>
</gene>
<keyword evidence="3" id="KW-1185">Reference proteome</keyword>
<protein>
    <submittedName>
        <fullName evidence="2">Uncharacterized protein</fullName>
    </submittedName>
</protein>
<feature type="region of interest" description="Disordered" evidence="1">
    <location>
        <begin position="1"/>
        <end position="25"/>
    </location>
</feature>
<proteinExistence type="predicted"/>
<evidence type="ECO:0000313" key="3">
    <source>
        <dbReference type="Proteomes" id="UP001500266"/>
    </source>
</evidence>